<evidence type="ECO:0000256" key="1">
    <source>
        <dbReference type="SAM" id="MobiDB-lite"/>
    </source>
</evidence>
<accession>A0ABU6MGL9</accession>
<feature type="compositionally biased region" description="Acidic residues" evidence="1">
    <location>
        <begin position="14"/>
        <end position="28"/>
    </location>
</feature>
<comment type="caution">
    <text evidence="2">The sequence shown here is derived from an EMBL/GenBank/DDBJ whole genome shotgun (WGS) entry which is preliminary data.</text>
</comment>
<dbReference type="EMBL" id="JARMAB010000013">
    <property type="protein sequence ID" value="MED1203645.1"/>
    <property type="molecule type" value="Genomic_DNA"/>
</dbReference>
<feature type="region of interest" description="Disordered" evidence="1">
    <location>
        <begin position="1"/>
        <end position="28"/>
    </location>
</feature>
<evidence type="ECO:0000313" key="2">
    <source>
        <dbReference type="EMBL" id="MED1203645.1"/>
    </source>
</evidence>
<sequence>MTIGQYDGVYGDDGGGDEYGDEYDDGGYDELDDDEFRVAACRFVALQDLLVVDQE</sequence>
<evidence type="ECO:0000313" key="3">
    <source>
        <dbReference type="Proteomes" id="UP001341444"/>
    </source>
</evidence>
<dbReference type="RefSeq" id="WP_157090831.1">
    <property type="nucleotide sequence ID" value="NZ_JARMAB010000013.1"/>
</dbReference>
<reference evidence="2 3" key="1">
    <citation type="submission" date="2023-03" db="EMBL/GenBank/DDBJ databases">
        <title>Bacillus Genome Sequencing.</title>
        <authorList>
            <person name="Dunlap C."/>
        </authorList>
    </citation>
    <scope>NUCLEOTIDE SEQUENCE [LARGE SCALE GENOMIC DNA]</scope>
    <source>
        <strain evidence="2 3">B-23453</strain>
    </source>
</reference>
<protein>
    <submittedName>
        <fullName evidence="2">Uncharacterized protein</fullName>
    </submittedName>
</protein>
<organism evidence="2 3">
    <name type="scientific">Heyndrickxia acidicola</name>
    <dbReference type="NCBI Taxonomy" id="209389"/>
    <lineage>
        <taxon>Bacteria</taxon>
        <taxon>Bacillati</taxon>
        <taxon>Bacillota</taxon>
        <taxon>Bacilli</taxon>
        <taxon>Bacillales</taxon>
        <taxon>Bacillaceae</taxon>
        <taxon>Heyndrickxia</taxon>
    </lineage>
</organism>
<dbReference type="Proteomes" id="UP001341444">
    <property type="component" value="Unassembled WGS sequence"/>
</dbReference>
<gene>
    <name evidence="2" type="ORF">P4T90_11240</name>
</gene>
<keyword evidence="3" id="KW-1185">Reference proteome</keyword>
<proteinExistence type="predicted"/>
<name>A0ABU6MGL9_9BACI</name>